<name>A0A6I3IF87_9MICO</name>
<evidence type="ECO:0000313" key="1">
    <source>
        <dbReference type="EMBL" id="MTB72938.1"/>
    </source>
</evidence>
<keyword evidence="2" id="KW-1185">Reference proteome</keyword>
<comment type="caution">
    <text evidence="1">The sequence shown here is derived from an EMBL/GenBank/DDBJ whole genome shotgun (WGS) entry which is preliminary data.</text>
</comment>
<gene>
    <name evidence="1" type="ORF">GGG17_13365</name>
</gene>
<sequence>MPPPESPGWREHAVPWLLDQCPADFRGYASWRRHPQALAWVAVQHVDAQLAAMRQAYRQVRVALGEELPPEALREVMEDLEAEGVRLRGTARSVRLVHEALQGRRFVPRL</sequence>
<protein>
    <submittedName>
        <fullName evidence="1">Uncharacterized protein</fullName>
    </submittedName>
</protein>
<proteinExistence type="predicted"/>
<dbReference type="Proteomes" id="UP000431092">
    <property type="component" value="Unassembled WGS sequence"/>
</dbReference>
<dbReference type="AlphaFoldDB" id="A0A6I3IF87"/>
<evidence type="ECO:0000313" key="2">
    <source>
        <dbReference type="Proteomes" id="UP000431092"/>
    </source>
</evidence>
<accession>A0A6I3IF87</accession>
<dbReference type="EMBL" id="WLVL01000040">
    <property type="protein sequence ID" value="MTB72938.1"/>
    <property type="molecule type" value="Genomic_DNA"/>
</dbReference>
<organism evidence="1 2">
    <name type="scientific">Arsenicicoccus cauae</name>
    <dbReference type="NCBI Taxonomy" id="2663847"/>
    <lineage>
        <taxon>Bacteria</taxon>
        <taxon>Bacillati</taxon>
        <taxon>Actinomycetota</taxon>
        <taxon>Actinomycetes</taxon>
        <taxon>Micrococcales</taxon>
        <taxon>Intrasporangiaceae</taxon>
        <taxon>Arsenicicoccus</taxon>
    </lineage>
</organism>
<reference evidence="1 2" key="1">
    <citation type="submission" date="2019-11" db="EMBL/GenBank/DDBJ databases">
        <title>Whole genome sequencing identifies a novel species of the genus Arsenicicoccus isolated from human blood.</title>
        <authorList>
            <person name="Jeong J.H."/>
            <person name="Kweon O.J."/>
            <person name="Kim H.R."/>
            <person name="Kim T.-H."/>
            <person name="Ha S.-M."/>
            <person name="Lee M.-K."/>
        </authorList>
    </citation>
    <scope>NUCLEOTIDE SEQUENCE [LARGE SCALE GENOMIC DNA]</scope>
    <source>
        <strain evidence="1 2">MKL-02</strain>
    </source>
</reference>